<reference evidence="5 6" key="1">
    <citation type="submission" date="2012-01" db="EMBL/GenBank/DDBJ databases">
        <title>The Genome Sequence of Facklamia languida CCUG 37842.</title>
        <authorList>
            <consortium name="The Broad Institute Genome Sequencing Platform"/>
            <person name="Earl A."/>
            <person name="Ward D."/>
            <person name="Feldgarden M."/>
            <person name="Gevers D."/>
            <person name="Huys G."/>
            <person name="Young S.K."/>
            <person name="Zeng Q."/>
            <person name="Gargeya S."/>
            <person name="Fitzgerald M."/>
            <person name="Haas B."/>
            <person name="Abouelleil A."/>
            <person name="Alvarado L."/>
            <person name="Arachchi H.M."/>
            <person name="Berlin A."/>
            <person name="Chapman S.B."/>
            <person name="Gearin G."/>
            <person name="Goldberg J."/>
            <person name="Griggs A."/>
            <person name="Gujja S."/>
            <person name="Hansen M."/>
            <person name="Heiman D."/>
            <person name="Howarth C."/>
            <person name="Larimer J."/>
            <person name="Lui A."/>
            <person name="MacDonald P.J.P."/>
            <person name="McCowen C."/>
            <person name="Montmayeur A."/>
            <person name="Murphy C."/>
            <person name="Neiman D."/>
            <person name="Pearson M."/>
            <person name="Priest M."/>
            <person name="Roberts A."/>
            <person name="Saif S."/>
            <person name="Shea T."/>
            <person name="Sisk P."/>
            <person name="Stolte C."/>
            <person name="Sykes S."/>
            <person name="Wortman J."/>
            <person name="Nusbaum C."/>
            <person name="Birren B."/>
        </authorList>
    </citation>
    <scope>NUCLEOTIDE SEQUENCE [LARGE SCALE GENOMIC DNA]</scope>
    <source>
        <strain evidence="5 6">CCUG 37842</strain>
    </source>
</reference>
<dbReference type="Gene3D" id="1.10.150.130">
    <property type="match status" value="1"/>
</dbReference>
<dbReference type="AlphaFoldDB" id="H3NH83"/>
<feature type="domain" description="Tyr recombinase" evidence="4">
    <location>
        <begin position="99"/>
        <end position="288"/>
    </location>
</feature>
<keyword evidence="6" id="KW-1185">Reference proteome</keyword>
<evidence type="ECO:0000256" key="3">
    <source>
        <dbReference type="ARBA" id="ARBA00023172"/>
    </source>
</evidence>
<dbReference type="InterPro" id="IPR002104">
    <property type="entry name" value="Integrase_catalytic"/>
</dbReference>
<dbReference type="Pfam" id="PF00589">
    <property type="entry name" value="Phage_integrase"/>
    <property type="match status" value="1"/>
</dbReference>
<organism evidence="5 6">
    <name type="scientific">Facklamia languida CCUG 37842</name>
    <dbReference type="NCBI Taxonomy" id="883113"/>
    <lineage>
        <taxon>Bacteria</taxon>
        <taxon>Bacillati</taxon>
        <taxon>Bacillota</taxon>
        <taxon>Bacilli</taxon>
        <taxon>Lactobacillales</taxon>
        <taxon>Aerococcaceae</taxon>
        <taxon>Facklamia</taxon>
    </lineage>
</organism>
<keyword evidence="2" id="KW-0238">DNA-binding</keyword>
<evidence type="ECO:0000313" key="6">
    <source>
        <dbReference type="Proteomes" id="UP000006190"/>
    </source>
</evidence>
<protein>
    <recommendedName>
        <fullName evidence="4">Tyr recombinase domain-containing protein</fullName>
    </recommendedName>
</protein>
<dbReference type="Gene3D" id="1.10.443.10">
    <property type="entry name" value="Intergrase catalytic core"/>
    <property type="match status" value="1"/>
</dbReference>
<accession>H3NH83</accession>
<dbReference type="InterPro" id="IPR050090">
    <property type="entry name" value="Tyrosine_recombinase_XerCD"/>
</dbReference>
<evidence type="ECO:0000259" key="4">
    <source>
        <dbReference type="PROSITE" id="PS51898"/>
    </source>
</evidence>
<dbReference type="GO" id="GO:0015074">
    <property type="term" value="P:DNA integration"/>
    <property type="evidence" value="ECO:0007669"/>
    <property type="project" value="InterPro"/>
</dbReference>
<dbReference type="InterPro" id="IPR010998">
    <property type="entry name" value="Integrase_recombinase_N"/>
</dbReference>
<dbReference type="Proteomes" id="UP000006190">
    <property type="component" value="Unassembled WGS sequence"/>
</dbReference>
<dbReference type="SUPFAM" id="SSF56349">
    <property type="entry name" value="DNA breaking-rejoining enzymes"/>
    <property type="match status" value="1"/>
</dbReference>
<sequence length="288" mass="33830">MVKEYIEFKKKHWALATYIKNIGFYNRHIKPYPEHDYFVDQLTVNDIQQVIDRVQYDKGLTRNTIINIKSLIGAALSYCYDEYGIEFIRSFGKIFIKDELPKTIPFINSGDIPKLIKDMRDNINELYADAVEVQILTGMRIGELRTLTEEDWFDNKIRINKSIERRTNAVTKTKNVQSIRTIDNNNRINEIFAKRIKINHLLFGDEASLIFASKLNGPITYTYFQRLIKTVDPELSSHVFRHTHITLLAEKGFSLKYIMERVGHTNPETTMKVYTMSPRKQKKRQGRN</sequence>
<dbReference type="CDD" id="cd01189">
    <property type="entry name" value="INT_ICEBs1_C_like"/>
    <property type="match status" value="1"/>
</dbReference>
<dbReference type="InterPro" id="IPR013762">
    <property type="entry name" value="Integrase-like_cat_sf"/>
</dbReference>
<dbReference type="EMBL" id="AGEG01000002">
    <property type="protein sequence ID" value="EHR38138.1"/>
    <property type="molecule type" value="Genomic_DNA"/>
</dbReference>
<dbReference type="PATRIC" id="fig|883113.3.peg.222"/>
<dbReference type="InterPro" id="IPR011010">
    <property type="entry name" value="DNA_brk_join_enz"/>
</dbReference>
<dbReference type="PANTHER" id="PTHR30349">
    <property type="entry name" value="PHAGE INTEGRASE-RELATED"/>
    <property type="match status" value="1"/>
</dbReference>
<name>H3NH83_9LACT</name>
<dbReference type="HOGENOM" id="CLU_027562_17_6_9"/>
<dbReference type="STRING" id="883113.HMPREF9708_00222"/>
<gene>
    <name evidence="5" type="ORF">HMPREF9708_00222</name>
</gene>
<dbReference type="GO" id="GO:0006310">
    <property type="term" value="P:DNA recombination"/>
    <property type="evidence" value="ECO:0007669"/>
    <property type="project" value="UniProtKB-KW"/>
</dbReference>
<dbReference type="RefSeq" id="WP_006308107.1">
    <property type="nucleotide sequence ID" value="NZ_JH601133.1"/>
</dbReference>
<comment type="similarity">
    <text evidence="1">Belongs to the 'phage' integrase family.</text>
</comment>
<keyword evidence="3" id="KW-0233">DNA recombination</keyword>
<evidence type="ECO:0000256" key="1">
    <source>
        <dbReference type="ARBA" id="ARBA00008857"/>
    </source>
</evidence>
<dbReference type="PROSITE" id="PS51898">
    <property type="entry name" value="TYR_RECOMBINASE"/>
    <property type="match status" value="1"/>
</dbReference>
<evidence type="ECO:0000313" key="5">
    <source>
        <dbReference type="EMBL" id="EHR38138.1"/>
    </source>
</evidence>
<dbReference type="GO" id="GO:0003677">
    <property type="term" value="F:DNA binding"/>
    <property type="evidence" value="ECO:0007669"/>
    <property type="project" value="UniProtKB-KW"/>
</dbReference>
<evidence type="ECO:0000256" key="2">
    <source>
        <dbReference type="ARBA" id="ARBA00023125"/>
    </source>
</evidence>
<dbReference type="eggNOG" id="COG4974">
    <property type="taxonomic scope" value="Bacteria"/>
</dbReference>
<proteinExistence type="inferred from homology"/>
<dbReference type="PANTHER" id="PTHR30349:SF64">
    <property type="entry name" value="PROPHAGE INTEGRASE INTD-RELATED"/>
    <property type="match status" value="1"/>
</dbReference>
<comment type="caution">
    <text evidence="5">The sequence shown here is derived from an EMBL/GenBank/DDBJ whole genome shotgun (WGS) entry which is preliminary data.</text>
</comment>